<organism evidence="2">
    <name type="scientific">marine sediment metagenome</name>
    <dbReference type="NCBI Taxonomy" id="412755"/>
    <lineage>
        <taxon>unclassified sequences</taxon>
        <taxon>metagenomes</taxon>
        <taxon>ecological metagenomes</taxon>
    </lineage>
</organism>
<comment type="caution">
    <text evidence="2">The sequence shown here is derived from an EMBL/GenBank/DDBJ whole genome shotgun (WGS) entry which is preliminary data.</text>
</comment>
<name>A0A0F9SWR3_9ZZZZ</name>
<gene>
    <name evidence="2" type="ORF">LCGC14_0724480</name>
</gene>
<evidence type="ECO:0000313" key="2">
    <source>
        <dbReference type="EMBL" id="KKN41331.1"/>
    </source>
</evidence>
<reference evidence="2" key="1">
    <citation type="journal article" date="2015" name="Nature">
        <title>Complex archaea that bridge the gap between prokaryotes and eukaryotes.</title>
        <authorList>
            <person name="Spang A."/>
            <person name="Saw J.H."/>
            <person name="Jorgensen S.L."/>
            <person name="Zaremba-Niedzwiedzka K."/>
            <person name="Martijn J."/>
            <person name="Lind A.E."/>
            <person name="van Eijk R."/>
            <person name="Schleper C."/>
            <person name="Guy L."/>
            <person name="Ettema T.J."/>
        </authorList>
    </citation>
    <scope>NUCLEOTIDE SEQUENCE</scope>
</reference>
<evidence type="ECO:0000256" key="1">
    <source>
        <dbReference type="SAM" id="Phobius"/>
    </source>
</evidence>
<dbReference type="EMBL" id="LAZR01001654">
    <property type="protein sequence ID" value="KKN41331.1"/>
    <property type="molecule type" value="Genomic_DNA"/>
</dbReference>
<accession>A0A0F9SWR3</accession>
<keyword evidence="1" id="KW-0812">Transmembrane</keyword>
<proteinExistence type="predicted"/>
<sequence length="37" mass="4329">MGYLIDTFYLSRELLKLSLMVFVSPLGLLAVYLFSWE</sequence>
<feature type="transmembrane region" description="Helical" evidence="1">
    <location>
        <begin position="14"/>
        <end position="34"/>
    </location>
</feature>
<dbReference type="AlphaFoldDB" id="A0A0F9SWR3"/>
<protein>
    <submittedName>
        <fullName evidence="2">Uncharacterized protein</fullName>
    </submittedName>
</protein>
<keyword evidence="1" id="KW-0472">Membrane</keyword>
<keyword evidence="1" id="KW-1133">Transmembrane helix</keyword>